<feature type="domain" description="TerB N-terminal" evidence="2">
    <location>
        <begin position="139"/>
        <end position="252"/>
    </location>
</feature>
<evidence type="ECO:0000259" key="2">
    <source>
        <dbReference type="Pfam" id="PF13208"/>
    </source>
</evidence>
<organism evidence="3 4">
    <name type="scientific">Paraburkholderia solitsugae</name>
    <dbReference type="NCBI Taxonomy" id="2675748"/>
    <lineage>
        <taxon>Bacteria</taxon>
        <taxon>Pseudomonadati</taxon>
        <taxon>Pseudomonadota</taxon>
        <taxon>Betaproteobacteria</taxon>
        <taxon>Burkholderiales</taxon>
        <taxon>Burkholderiaceae</taxon>
        <taxon>Paraburkholderia</taxon>
    </lineage>
</organism>
<dbReference type="EMBL" id="WOEY01000026">
    <property type="protein sequence ID" value="NPT41008.1"/>
    <property type="molecule type" value="Genomic_DNA"/>
</dbReference>
<gene>
    <name evidence="3" type="ORF">GNZ12_06680</name>
</gene>
<name>A0ABX2BMG3_9BURK</name>
<protein>
    <recommendedName>
        <fullName evidence="2">TerB N-terminal domain-containing protein</fullName>
    </recommendedName>
</protein>
<comment type="caution">
    <text evidence="3">The sequence shown here is derived from an EMBL/GenBank/DDBJ whole genome shotgun (WGS) entry which is preliminary data.</text>
</comment>
<dbReference type="InterPro" id="IPR025266">
    <property type="entry name" value="TerB_N"/>
</dbReference>
<dbReference type="Proteomes" id="UP000652198">
    <property type="component" value="Unassembled WGS sequence"/>
</dbReference>
<feature type="compositionally biased region" description="Polar residues" evidence="1">
    <location>
        <begin position="70"/>
        <end position="83"/>
    </location>
</feature>
<keyword evidence="4" id="KW-1185">Reference proteome</keyword>
<feature type="compositionally biased region" description="Basic and acidic residues" evidence="1">
    <location>
        <begin position="53"/>
        <end position="69"/>
    </location>
</feature>
<sequence>MGRKAKKSGSGTGMLVLGLLPAIVVAPKSAWTVFLLFLLTCALVAAFSQNKEKGTVSDGKPLRSAEPSDIKSNLPMSPNNIGSHVQPDDEFLTVTLSSDSTASSYRVARPSLETAPNVRWVGADETIEMGGVKTCRQRLVGVPGRGEAHRGLDACVLNLKANIARSASDGSNGLKDYWLSYNGFSAEQRRAYLQWLASDRSDPRLHRSFAAFYPYGLERRVLVDGMQGKVTNDELKDVANELKRLNAIYPDALRTGYIDGLLGSLQWQPQ</sequence>
<feature type="region of interest" description="Disordered" evidence="1">
    <location>
        <begin position="53"/>
        <end position="86"/>
    </location>
</feature>
<evidence type="ECO:0000313" key="4">
    <source>
        <dbReference type="Proteomes" id="UP000652198"/>
    </source>
</evidence>
<proteinExistence type="predicted"/>
<dbReference type="RefSeq" id="WP_172309600.1">
    <property type="nucleotide sequence ID" value="NZ_WOEY01000026.1"/>
</dbReference>
<accession>A0ABX2BMG3</accession>
<reference evidence="3 4" key="1">
    <citation type="submission" date="2019-11" db="EMBL/GenBank/DDBJ databases">
        <title>Metabolism of dissolved organic matter in forest soils.</title>
        <authorList>
            <person name="Cyle K.T."/>
            <person name="Wilhelm R.C."/>
            <person name="Martinez C.E."/>
        </authorList>
    </citation>
    <scope>NUCLEOTIDE SEQUENCE [LARGE SCALE GENOMIC DNA]</scope>
    <source>
        <strain evidence="3 4">1N</strain>
    </source>
</reference>
<evidence type="ECO:0000313" key="3">
    <source>
        <dbReference type="EMBL" id="NPT41008.1"/>
    </source>
</evidence>
<evidence type="ECO:0000256" key="1">
    <source>
        <dbReference type="SAM" id="MobiDB-lite"/>
    </source>
</evidence>
<dbReference type="Pfam" id="PF13208">
    <property type="entry name" value="TerB_N"/>
    <property type="match status" value="1"/>
</dbReference>